<feature type="region of interest" description="Disordered" evidence="1">
    <location>
        <begin position="1"/>
        <end position="37"/>
    </location>
</feature>
<feature type="non-terminal residue" evidence="2">
    <location>
        <position position="1"/>
    </location>
</feature>
<accession>A0A2S4USR5</accession>
<dbReference type="VEuPathDB" id="FungiDB:PSTT_13201"/>
<evidence type="ECO:0000256" key="1">
    <source>
        <dbReference type="SAM" id="MobiDB-lite"/>
    </source>
</evidence>
<dbReference type="Proteomes" id="UP000239156">
    <property type="component" value="Unassembled WGS sequence"/>
</dbReference>
<evidence type="ECO:0000313" key="2">
    <source>
        <dbReference type="EMBL" id="POW00317.1"/>
    </source>
</evidence>
<feature type="non-terminal residue" evidence="2">
    <location>
        <position position="99"/>
    </location>
</feature>
<gene>
    <name evidence="2" type="ORF">PSTT_13201</name>
</gene>
<sequence length="99" mass="11315">ARTTSIKKEQARYSRQITSKSSGEGDAKPPFPEDQPSIDQMIFNLMTQILKKFKHIHTSSKVDQHAANDWNHPFPSKIEITMFDTASPTKQLHRAKKHA</sequence>
<proteinExistence type="predicted"/>
<reference evidence="2" key="1">
    <citation type="submission" date="2017-12" db="EMBL/GenBank/DDBJ databases">
        <title>Gene loss provides genomic basis for host adaptation in cereal stripe rust fungi.</title>
        <authorList>
            <person name="Xia C."/>
        </authorList>
    </citation>
    <scope>NUCLEOTIDE SEQUENCE [LARGE SCALE GENOMIC DNA]</scope>
    <source>
        <strain evidence="2">93-210</strain>
    </source>
</reference>
<dbReference type="EMBL" id="PKSL01000181">
    <property type="protein sequence ID" value="POW00317.1"/>
    <property type="molecule type" value="Genomic_DNA"/>
</dbReference>
<feature type="compositionally biased region" description="Basic and acidic residues" evidence="1">
    <location>
        <begin position="1"/>
        <end position="12"/>
    </location>
</feature>
<protein>
    <submittedName>
        <fullName evidence="2">Uncharacterized protein</fullName>
    </submittedName>
</protein>
<organism evidence="2 3">
    <name type="scientific">Puccinia striiformis</name>
    <dbReference type="NCBI Taxonomy" id="27350"/>
    <lineage>
        <taxon>Eukaryota</taxon>
        <taxon>Fungi</taxon>
        <taxon>Dikarya</taxon>
        <taxon>Basidiomycota</taxon>
        <taxon>Pucciniomycotina</taxon>
        <taxon>Pucciniomycetes</taxon>
        <taxon>Pucciniales</taxon>
        <taxon>Pucciniaceae</taxon>
        <taxon>Puccinia</taxon>
    </lineage>
</organism>
<keyword evidence="3" id="KW-1185">Reference proteome</keyword>
<evidence type="ECO:0000313" key="3">
    <source>
        <dbReference type="Proteomes" id="UP000239156"/>
    </source>
</evidence>
<feature type="compositionally biased region" description="Polar residues" evidence="1">
    <location>
        <begin position="13"/>
        <end position="22"/>
    </location>
</feature>
<comment type="caution">
    <text evidence="2">The sequence shown here is derived from an EMBL/GenBank/DDBJ whole genome shotgun (WGS) entry which is preliminary data.</text>
</comment>
<dbReference type="AlphaFoldDB" id="A0A2S4USR5"/>
<name>A0A2S4USR5_9BASI</name>